<evidence type="ECO:0000256" key="1">
    <source>
        <dbReference type="ARBA" id="ARBA00022679"/>
    </source>
</evidence>
<keyword evidence="3" id="KW-1185">Reference proteome</keyword>
<accession>A0A1I3N9W3</accession>
<dbReference type="PANTHER" id="PTHR46401:SF2">
    <property type="entry name" value="GLYCOSYLTRANSFERASE WBBK-RELATED"/>
    <property type="match status" value="1"/>
</dbReference>
<dbReference type="EMBL" id="FORX01000001">
    <property type="protein sequence ID" value="SFJ06113.1"/>
    <property type="molecule type" value="Genomic_DNA"/>
</dbReference>
<dbReference type="Pfam" id="PF13692">
    <property type="entry name" value="Glyco_trans_1_4"/>
    <property type="match status" value="1"/>
</dbReference>
<dbReference type="GO" id="GO:0016757">
    <property type="term" value="F:glycosyltransferase activity"/>
    <property type="evidence" value="ECO:0007669"/>
    <property type="project" value="TreeGrafter"/>
</dbReference>
<dbReference type="PANTHER" id="PTHR46401">
    <property type="entry name" value="GLYCOSYLTRANSFERASE WBBK-RELATED"/>
    <property type="match status" value="1"/>
</dbReference>
<dbReference type="OrthoDB" id="9802525at2"/>
<evidence type="ECO:0000313" key="2">
    <source>
        <dbReference type="EMBL" id="SFJ06113.1"/>
    </source>
</evidence>
<dbReference type="STRING" id="52560.SAMN04488082_101226"/>
<protein>
    <submittedName>
        <fullName evidence="2">Glycosyltransferase involved in cell wall bisynthesis</fullName>
    </submittedName>
</protein>
<evidence type="ECO:0000313" key="3">
    <source>
        <dbReference type="Proteomes" id="UP000198635"/>
    </source>
</evidence>
<proteinExistence type="predicted"/>
<dbReference type="Gene3D" id="3.40.50.2000">
    <property type="entry name" value="Glycogen Phosphorylase B"/>
    <property type="match status" value="1"/>
</dbReference>
<dbReference type="GO" id="GO:0009103">
    <property type="term" value="P:lipopolysaccharide biosynthetic process"/>
    <property type="evidence" value="ECO:0007669"/>
    <property type="project" value="TreeGrafter"/>
</dbReference>
<gene>
    <name evidence="2" type="ORF">SAMN04488082_101226</name>
</gene>
<dbReference type="RefSeq" id="WP_092372304.1">
    <property type="nucleotide sequence ID" value="NZ_FORX01000001.1"/>
</dbReference>
<reference evidence="3" key="1">
    <citation type="submission" date="2016-10" db="EMBL/GenBank/DDBJ databases">
        <authorList>
            <person name="Varghese N."/>
            <person name="Submissions S."/>
        </authorList>
    </citation>
    <scope>NUCLEOTIDE SEQUENCE [LARGE SCALE GENOMIC DNA]</scope>
    <source>
        <strain evidence="3">DSM 5918</strain>
    </source>
</reference>
<keyword evidence="1 2" id="KW-0808">Transferase</keyword>
<dbReference type="SUPFAM" id="SSF53756">
    <property type="entry name" value="UDP-Glycosyltransferase/glycogen phosphorylase"/>
    <property type="match status" value="1"/>
</dbReference>
<dbReference type="Proteomes" id="UP000198635">
    <property type="component" value="Unassembled WGS sequence"/>
</dbReference>
<organism evidence="2 3">
    <name type="scientific">Desulfomicrobium apsheronum</name>
    <dbReference type="NCBI Taxonomy" id="52560"/>
    <lineage>
        <taxon>Bacteria</taxon>
        <taxon>Pseudomonadati</taxon>
        <taxon>Thermodesulfobacteriota</taxon>
        <taxon>Desulfovibrionia</taxon>
        <taxon>Desulfovibrionales</taxon>
        <taxon>Desulfomicrobiaceae</taxon>
        <taxon>Desulfomicrobium</taxon>
    </lineage>
</organism>
<dbReference type="AlphaFoldDB" id="A0A1I3N9W3"/>
<name>A0A1I3N9W3_9BACT</name>
<sequence length="376" mass="41833">MSDESYLYIAKSKIPSRHANSVQVVNMICAFAPLVQRLDAYLPGGFTKRLYLWTGRLFANYGFSIPDNVRVHFVSQSGHGFEENVLRKIPSTFKDKIFTRSAPVAWKLAEQNAPVLFESHVFSRDAKQVPMSQFIQAVNASSTAGIVGISQEISDSYLAAGLRERRLMTSADGVDPAIFSQAVAGGLGHLFGPRIYDRPTLVYTGSLSPEKGATFLAEAASRMRHVNFIIIGGNAKQSAALAEKSKCDNLFMHPSVPHKKIPSILQDADMLVMPYMPKGDLIPYMSPLKLFEYLATGKPILSSDLTVLRPFLTHDENCLLFLPGSLESLCAQINRLLTMTPENKERLRDNQLRSAMCHTWTNRAKTILDWHRGLLT</sequence>